<evidence type="ECO:0000256" key="2">
    <source>
        <dbReference type="SAM" id="SignalP"/>
    </source>
</evidence>
<feature type="region of interest" description="Disordered" evidence="1">
    <location>
        <begin position="30"/>
        <end position="116"/>
    </location>
</feature>
<protein>
    <submittedName>
        <fullName evidence="4">Spore gernimation protein GerM</fullName>
    </submittedName>
</protein>
<feature type="chain" id="PRO_5039135570" evidence="2">
    <location>
        <begin position="25"/>
        <end position="254"/>
    </location>
</feature>
<proteinExistence type="predicted"/>
<reference evidence="4 5" key="1">
    <citation type="submission" date="2018-10" db="EMBL/GenBank/DDBJ databases">
        <title>Bacillus Keqinensis sp. nov., a moderately halophilic bacterium isolated from a saline-alkaline lake.</title>
        <authorList>
            <person name="Wang H."/>
        </authorList>
    </citation>
    <scope>NUCLEOTIDE SEQUENCE [LARGE SCALE GENOMIC DNA]</scope>
    <source>
        <strain evidence="4 5">KQ-3</strain>
    </source>
</reference>
<evidence type="ECO:0000313" key="4">
    <source>
        <dbReference type="EMBL" id="RNA66324.1"/>
    </source>
</evidence>
<dbReference type="EMBL" id="RHIB01000004">
    <property type="protein sequence ID" value="RNA66324.1"/>
    <property type="molecule type" value="Genomic_DNA"/>
</dbReference>
<feature type="signal peptide" evidence="2">
    <location>
        <begin position="1"/>
        <end position="24"/>
    </location>
</feature>
<evidence type="ECO:0000259" key="3">
    <source>
        <dbReference type="SMART" id="SM00909"/>
    </source>
</evidence>
<dbReference type="AlphaFoldDB" id="A0A3M7TLV5"/>
<dbReference type="InterPro" id="IPR019606">
    <property type="entry name" value="GerMN"/>
</dbReference>
<evidence type="ECO:0000313" key="5">
    <source>
        <dbReference type="Proteomes" id="UP000278746"/>
    </source>
</evidence>
<feature type="domain" description="GerMN" evidence="3">
    <location>
        <begin position="148"/>
        <end position="234"/>
    </location>
</feature>
<dbReference type="Pfam" id="PF10646">
    <property type="entry name" value="Germane"/>
    <property type="match status" value="1"/>
</dbReference>
<dbReference type="Proteomes" id="UP000278746">
    <property type="component" value="Unassembled WGS sequence"/>
</dbReference>
<keyword evidence="2" id="KW-0732">Signal</keyword>
<keyword evidence="5" id="KW-1185">Reference proteome</keyword>
<dbReference type="SMART" id="SM00909">
    <property type="entry name" value="Germane"/>
    <property type="match status" value="1"/>
</dbReference>
<evidence type="ECO:0000256" key="1">
    <source>
        <dbReference type="SAM" id="MobiDB-lite"/>
    </source>
</evidence>
<gene>
    <name evidence="4" type="ORF">EBO34_19615</name>
</gene>
<dbReference type="PROSITE" id="PS51257">
    <property type="entry name" value="PROKAR_LIPOPROTEIN"/>
    <property type="match status" value="1"/>
</dbReference>
<accession>A0A3M7TLV5</accession>
<comment type="caution">
    <text evidence="4">The sequence shown here is derived from an EMBL/GenBank/DDBJ whole genome shotgun (WGS) entry which is preliminary data.</text>
</comment>
<feature type="compositionally biased region" description="Acidic residues" evidence="1">
    <location>
        <begin position="31"/>
        <end position="114"/>
    </location>
</feature>
<organism evidence="4 5">
    <name type="scientific">Alteribacter keqinensis</name>
    <dbReference type="NCBI Taxonomy" id="2483800"/>
    <lineage>
        <taxon>Bacteria</taxon>
        <taxon>Bacillati</taxon>
        <taxon>Bacillota</taxon>
        <taxon>Bacilli</taxon>
        <taxon>Bacillales</taxon>
        <taxon>Bacillaceae</taxon>
        <taxon>Alteribacter</taxon>
    </lineage>
</organism>
<sequence length="254" mass="27605">MKEGVTMKRAKWLFVTLSAALVLAACGQGTNEEDVSGAEGADSEETAEEVEDTEDDEADAEEDDAEDALEEEEDAEEATEEEETDGAGEDDSAGEDEAAEEEAVEEDEAQEDDVAVLNSVTYYFSDDQLMETYRVTTDQSVTQDEQGAKEVLEQWIAGPDRDGLMGLVPSNVTVQEVRFADGVAYVSFSGNITEANLGSSGEMMFTEQLAMMMAQFGYEKTQLLIDGEVPGEFLGHMDVSEPFEASASSQYSEY</sequence>
<dbReference type="OrthoDB" id="1954033at2"/>
<name>A0A3M7TLV5_9BACI</name>